<gene>
    <name evidence="2" type="ORF">vBBcoS136_00023</name>
</gene>
<accession>A0A3G3BV91</accession>
<reference evidence="2 3" key="1">
    <citation type="submission" date="2018-09" db="EMBL/GenBank/DDBJ databases">
        <title>Comparative Genomic Analysis of Eight Novel Haloalkaliphilic Bacteriophages from Lake Elmenteita, Kenya.</title>
        <authorList>
            <person name="Akhwale J.K."/>
        </authorList>
    </citation>
    <scope>NUCLEOTIDE SEQUENCE [LARGE SCALE GENOMIC DNA]</scope>
</reference>
<name>A0A3G3BV91_9CAUD</name>
<organism evidence="2 3">
    <name type="scientific">Bacillus phage vB_BcoS-136</name>
    <dbReference type="NCBI Taxonomy" id="2419619"/>
    <lineage>
        <taxon>Viruses</taxon>
        <taxon>Duplodnaviria</taxon>
        <taxon>Heunggongvirae</taxon>
        <taxon>Uroviricota</taxon>
        <taxon>Caudoviricetes</taxon>
        <taxon>Heleneionescovirinae</taxon>
        <taxon>Kenyattavirus</taxon>
        <taxon>Kenyattavirus kv136</taxon>
    </lineage>
</organism>
<keyword evidence="3" id="KW-1185">Reference proteome</keyword>
<dbReference type="Proteomes" id="UP000274199">
    <property type="component" value="Segment"/>
</dbReference>
<dbReference type="EMBL" id="MH884508">
    <property type="protein sequence ID" value="AYP68155.1"/>
    <property type="molecule type" value="Genomic_DNA"/>
</dbReference>
<feature type="domain" description="GGDEF" evidence="1">
    <location>
        <begin position="22"/>
        <end position="99"/>
    </location>
</feature>
<proteinExistence type="predicted"/>
<sequence length="99" mass="11374">MEEINGRYKIPIPCPDGIVGCAVIHKALVDVDAFNNIHDCYYDVYGFKPTETVIALIYKQLPREIHDLGKQWGWNDTEVGDKVYRWMKDRVVIVYGGLS</sequence>
<evidence type="ECO:0000313" key="3">
    <source>
        <dbReference type="Proteomes" id="UP000274199"/>
    </source>
</evidence>
<protein>
    <recommendedName>
        <fullName evidence="1">GGDEF domain-containing protein</fullName>
    </recommendedName>
</protein>
<evidence type="ECO:0000313" key="2">
    <source>
        <dbReference type="EMBL" id="AYP68155.1"/>
    </source>
</evidence>
<evidence type="ECO:0000259" key="1">
    <source>
        <dbReference type="PROSITE" id="PS50887"/>
    </source>
</evidence>
<dbReference type="PROSITE" id="PS50887">
    <property type="entry name" value="GGDEF"/>
    <property type="match status" value="1"/>
</dbReference>
<dbReference type="InterPro" id="IPR000160">
    <property type="entry name" value="GGDEF_dom"/>
</dbReference>